<reference evidence="1 2" key="1">
    <citation type="submission" date="2019-01" db="EMBL/GenBank/DDBJ databases">
        <title>Altererythrobacter rhizovicinus sp. nov., isolated from the rhizosphere soil of Haloxylon ammodendron.</title>
        <authorList>
            <person name="Li H.-P."/>
            <person name="Gou J.-Y."/>
            <person name="Yao D."/>
            <person name="Han Q.-Q."/>
            <person name="Shao K.-Z."/>
            <person name="Zhao Q."/>
            <person name="Zhang J.-L."/>
        </authorList>
    </citation>
    <scope>NUCLEOTIDE SEQUENCE [LARGE SCALE GENOMIC DNA]</scope>
    <source>
        <strain evidence="1 2">AY-3R</strain>
    </source>
</reference>
<keyword evidence="2" id="KW-1185">Reference proteome</keyword>
<accession>A0A4Q2KK00</accession>
<proteinExistence type="predicted"/>
<gene>
    <name evidence="1" type="ORF">ETX26_02145</name>
</gene>
<dbReference type="InterPro" id="IPR029044">
    <property type="entry name" value="Nucleotide-diphossugar_trans"/>
</dbReference>
<dbReference type="Proteomes" id="UP000293623">
    <property type="component" value="Unassembled WGS sequence"/>
</dbReference>
<dbReference type="AlphaFoldDB" id="A0A4Q2KK00"/>
<dbReference type="SUPFAM" id="SSF53448">
    <property type="entry name" value="Nucleotide-diphospho-sugar transferases"/>
    <property type="match status" value="1"/>
</dbReference>
<organism evidence="1 2">
    <name type="scientific">Pelagerythrobacter rhizovicinus</name>
    <dbReference type="NCBI Taxonomy" id="2268576"/>
    <lineage>
        <taxon>Bacteria</taxon>
        <taxon>Pseudomonadati</taxon>
        <taxon>Pseudomonadota</taxon>
        <taxon>Alphaproteobacteria</taxon>
        <taxon>Sphingomonadales</taxon>
        <taxon>Erythrobacteraceae</taxon>
        <taxon>Pelagerythrobacter</taxon>
    </lineage>
</organism>
<dbReference type="OrthoDB" id="8561892at2"/>
<name>A0A4Q2KK00_9SPHN</name>
<comment type="caution">
    <text evidence="1">The sequence shown here is derived from an EMBL/GenBank/DDBJ whole genome shotgun (WGS) entry which is preliminary data.</text>
</comment>
<evidence type="ECO:0000313" key="1">
    <source>
        <dbReference type="EMBL" id="RXZ65574.1"/>
    </source>
</evidence>
<protein>
    <submittedName>
        <fullName evidence="1">Uncharacterized protein</fullName>
    </submittedName>
</protein>
<dbReference type="RefSeq" id="WP_129523057.1">
    <property type="nucleotide sequence ID" value="NZ_SDPV01000001.1"/>
</dbReference>
<sequence length="310" mass="34136">MNRIAKKLNWLWKERAHRAVARHVLHTPPVRAAEDGLVLFSMIGTRVLLPYLVAVKSLHARLQRGRIVILDDGTLTEPDRAVLAIHLDNPRIISIGDVDTGPCPRGGTWERLLTILDLRADDYVIQLDSDTVTLAAVPEIAEAIDSNRSFTLRGDPDSRFLSFAEIASLTDDAAYFLNPAAHVQGAIECGMDRVALPDVANPRYVRGCSGFAGFARGGNGRVLAEAFSQEATRLLGEERWSRWGSEQVTSNVVIANEPDALLLPYARYFNFWNDGIPEDARFIHFIGSCRYVGNAYIDATRAAVAALQAA</sequence>
<evidence type="ECO:0000313" key="2">
    <source>
        <dbReference type="Proteomes" id="UP000293623"/>
    </source>
</evidence>
<dbReference type="EMBL" id="SDPV01000001">
    <property type="protein sequence ID" value="RXZ65574.1"/>
    <property type="molecule type" value="Genomic_DNA"/>
</dbReference>